<dbReference type="PANTHER" id="PTHR42760:SF115">
    <property type="entry name" value="3-OXOACYL-[ACYL-CARRIER-PROTEIN] REDUCTASE FABG"/>
    <property type="match status" value="1"/>
</dbReference>
<name>A0A920CCM4_9BACL</name>
<dbReference type="GO" id="GO:0016616">
    <property type="term" value="F:oxidoreductase activity, acting on the CH-OH group of donors, NAD or NADP as acceptor"/>
    <property type="evidence" value="ECO:0007669"/>
    <property type="project" value="TreeGrafter"/>
</dbReference>
<proteinExistence type="inferred from homology"/>
<evidence type="ECO:0000256" key="2">
    <source>
        <dbReference type="ARBA" id="ARBA00023002"/>
    </source>
</evidence>
<sequence length="288" mass="30381">MNANANLLPIHPALKSKTVVITGGSGVLCRAMALELGRQGAQVAILNRTASKGEAVAEEIRAAGGTAAAIGCDVTDKDSVEAAEKEVRERFGGCDILINGAGGNHPSANTTNEIYHAGDEALPDITSFFDVSVQGFRNVMDLNFIGTFLPTQIFAKHMAGRPGATVLNISSMSSVSPMTKVPAYSAAKAAINNFTQWLAVHFAETGIRVNAMAPGFFLTEQNRALLTNPDGSLTERSHKIITHTPMRRFGVPEDLLGTMLWLVDDSVSGFVTGTVIPVDGGFMAYSGV</sequence>
<dbReference type="InterPro" id="IPR020904">
    <property type="entry name" value="Sc_DH/Rdtase_CS"/>
</dbReference>
<evidence type="ECO:0000256" key="1">
    <source>
        <dbReference type="ARBA" id="ARBA00006484"/>
    </source>
</evidence>
<reference evidence="4" key="1">
    <citation type="submission" date="2021-03" db="EMBL/GenBank/DDBJ databases">
        <title>Antimicrobial resistance genes in bacteria isolated from Japanese honey, and their potential for conferring macrolide and lincosamide resistance in the American foulbrood pathogen Paenibacillus larvae.</title>
        <authorList>
            <person name="Okamoto M."/>
            <person name="Kumagai M."/>
            <person name="Kanamori H."/>
            <person name="Takamatsu D."/>
        </authorList>
    </citation>
    <scope>NUCLEOTIDE SEQUENCE</scope>
    <source>
        <strain evidence="4">J2TS6</strain>
    </source>
</reference>
<dbReference type="SUPFAM" id="SSF51735">
    <property type="entry name" value="NAD(P)-binding Rossmann-fold domains"/>
    <property type="match status" value="1"/>
</dbReference>
<dbReference type="Proteomes" id="UP000679779">
    <property type="component" value="Unassembled WGS sequence"/>
</dbReference>
<dbReference type="NCBIfam" id="NF006132">
    <property type="entry name" value="PRK08277.1"/>
    <property type="match status" value="1"/>
</dbReference>
<gene>
    <name evidence="4" type="primary">uxuB</name>
    <name evidence="4" type="ORF">J2TS6_32050</name>
</gene>
<dbReference type="PANTHER" id="PTHR42760">
    <property type="entry name" value="SHORT-CHAIN DEHYDROGENASES/REDUCTASES FAMILY MEMBER"/>
    <property type="match status" value="1"/>
</dbReference>
<dbReference type="InterPro" id="IPR002347">
    <property type="entry name" value="SDR_fam"/>
</dbReference>
<dbReference type="EMBL" id="BORQ01000003">
    <property type="protein sequence ID" value="GIO32064.1"/>
    <property type="molecule type" value="Genomic_DNA"/>
</dbReference>
<evidence type="ECO:0000313" key="5">
    <source>
        <dbReference type="Proteomes" id="UP000679779"/>
    </source>
</evidence>
<dbReference type="PRINTS" id="PR00081">
    <property type="entry name" value="GDHRDH"/>
</dbReference>
<keyword evidence="2" id="KW-0560">Oxidoreductase</keyword>
<dbReference type="CDD" id="cd08935">
    <property type="entry name" value="mannonate_red_SDR_c"/>
    <property type="match status" value="1"/>
</dbReference>
<dbReference type="GO" id="GO:0005975">
    <property type="term" value="P:carbohydrate metabolic process"/>
    <property type="evidence" value="ECO:0007669"/>
    <property type="project" value="UniProtKB-ARBA"/>
</dbReference>
<dbReference type="InterPro" id="IPR036291">
    <property type="entry name" value="NAD(P)-bd_dom_sf"/>
</dbReference>
<comment type="similarity">
    <text evidence="1 3">Belongs to the short-chain dehydrogenases/reductases (SDR) family.</text>
</comment>
<dbReference type="Pfam" id="PF00106">
    <property type="entry name" value="adh_short"/>
    <property type="match status" value="1"/>
</dbReference>
<dbReference type="AlphaFoldDB" id="A0A920CCM4"/>
<organism evidence="4 5">
    <name type="scientific">Paenibacillus albilobatus</name>
    <dbReference type="NCBI Taxonomy" id="2716884"/>
    <lineage>
        <taxon>Bacteria</taxon>
        <taxon>Bacillati</taxon>
        <taxon>Bacillota</taxon>
        <taxon>Bacilli</taxon>
        <taxon>Bacillales</taxon>
        <taxon>Paenibacillaceae</taxon>
        <taxon>Paenibacillus</taxon>
    </lineage>
</organism>
<dbReference type="PRINTS" id="PR00080">
    <property type="entry name" value="SDRFAMILY"/>
</dbReference>
<accession>A0A920CCM4</accession>
<protein>
    <submittedName>
        <fullName evidence="4">Oxidoreductase UxuB</fullName>
    </submittedName>
</protein>
<evidence type="ECO:0000256" key="3">
    <source>
        <dbReference type="RuleBase" id="RU000363"/>
    </source>
</evidence>
<dbReference type="RefSeq" id="WP_212957918.1">
    <property type="nucleotide sequence ID" value="NZ_BORQ01000003.1"/>
</dbReference>
<dbReference type="FunFam" id="3.40.50.720:FF:000240">
    <property type="entry name" value="SDR family oxidoreductase"/>
    <property type="match status" value="1"/>
</dbReference>
<dbReference type="PROSITE" id="PS00061">
    <property type="entry name" value="ADH_SHORT"/>
    <property type="match status" value="1"/>
</dbReference>
<keyword evidence="5" id="KW-1185">Reference proteome</keyword>
<dbReference type="Gene3D" id="3.40.50.720">
    <property type="entry name" value="NAD(P)-binding Rossmann-like Domain"/>
    <property type="match status" value="1"/>
</dbReference>
<comment type="caution">
    <text evidence="4">The sequence shown here is derived from an EMBL/GenBank/DDBJ whole genome shotgun (WGS) entry which is preliminary data.</text>
</comment>
<evidence type="ECO:0000313" key="4">
    <source>
        <dbReference type="EMBL" id="GIO32064.1"/>
    </source>
</evidence>